<dbReference type="InterPro" id="IPR012464">
    <property type="entry name" value="DUF1676"/>
</dbReference>
<dbReference type="OrthoDB" id="6630571at2759"/>
<keyword evidence="1" id="KW-0472">Membrane</keyword>
<name>A0A1W4XMR0_AGRPL</name>
<dbReference type="AlphaFoldDB" id="A0A1W4XMR0"/>
<evidence type="ECO:0000313" key="3">
    <source>
        <dbReference type="Proteomes" id="UP000192223"/>
    </source>
</evidence>
<proteinExistence type="predicted"/>
<feature type="chain" id="PRO_5010721834" evidence="2">
    <location>
        <begin position="19"/>
        <end position="279"/>
    </location>
</feature>
<keyword evidence="1" id="KW-1133">Transmembrane helix</keyword>
<protein>
    <submittedName>
        <fullName evidence="4">Uncharacterized protein LOC108742906</fullName>
    </submittedName>
</protein>
<gene>
    <name evidence="4" type="primary">LOC108742906</name>
</gene>
<accession>A0A1W4XMR0</accession>
<evidence type="ECO:0000256" key="2">
    <source>
        <dbReference type="SAM" id="SignalP"/>
    </source>
</evidence>
<dbReference type="GeneID" id="108742906"/>
<dbReference type="Proteomes" id="UP000192223">
    <property type="component" value="Unplaced"/>
</dbReference>
<dbReference type="InParanoid" id="A0A1W4XMR0"/>
<keyword evidence="3" id="KW-1185">Reference proteome</keyword>
<dbReference type="RefSeq" id="XP_018333768.1">
    <property type="nucleotide sequence ID" value="XM_018478266.1"/>
</dbReference>
<organism evidence="3 4">
    <name type="scientific">Agrilus planipennis</name>
    <name type="common">Emerald ash borer</name>
    <name type="synonym">Agrilus marcopoli</name>
    <dbReference type="NCBI Taxonomy" id="224129"/>
    <lineage>
        <taxon>Eukaryota</taxon>
        <taxon>Metazoa</taxon>
        <taxon>Ecdysozoa</taxon>
        <taxon>Arthropoda</taxon>
        <taxon>Hexapoda</taxon>
        <taxon>Insecta</taxon>
        <taxon>Pterygota</taxon>
        <taxon>Neoptera</taxon>
        <taxon>Endopterygota</taxon>
        <taxon>Coleoptera</taxon>
        <taxon>Polyphaga</taxon>
        <taxon>Elateriformia</taxon>
        <taxon>Buprestoidea</taxon>
        <taxon>Buprestidae</taxon>
        <taxon>Agrilinae</taxon>
        <taxon>Agrilus</taxon>
    </lineage>
</organism>
<dbReference type="Pfam" id="PF07898">
    <property type="entry name" value="DUF1676"/>
    <property type="match status" value="1"/>
</dbReference>
<dbReference type="KEGG" id="apln:108742906"/>
<sequence>MHIKVICTVILLSAIVHGGPAIGESVKPVENLVHPNGYHTVEESLMKKLNTKCIDRDISSCMMLKLVTYVNRFLKKSTIEIGDVEIKQTSVEMETEESGRSLDVDKMPEDAQLYEVIANKFANFVRTRSLKWKVTEDTDVVVSTNTKNDGSLNLELSLKPSEGIEGEARKKKNQGLGAILALAALKIGLLKGLALKALALLVGKALLVSKLALVLAAVIGLKKLFHQEKHVTYEVVAHPHHEHHEHHEVSGGAYEHGGHSWGRNFNAAELAYRAHKPSH</sequence>
<feature type="transmembrane region" description="Helical" evidence="1">
    <location>
        <begin position="197"/>
        <end position="221"/>
    </location>
</feature>
<dbReference type="GO" id="GO:0016020">
    <property type="term" value="C:membrane"/>
    <property type="evidence" value="ECO:0007669"/>
    <property type="project" value="TreeGrafter"/>
</dbReference>
<dbReference type="PANTHER" id="PTHR21879">
    <property type="entry name" value="FI03362P-RELATED-RELATED"/>
    <property type="match status" value="1"/>
</dbReference>
<keyword evidence="1" id="KW-0812">Transmembrane</keyword>
<feature type="signal peptide" evidence="2">
    <location>
        <begin position="1"/>
        <end position="18"/>
    </location>
</feature>
<evidence type="ECO:0000313" key="4">
    <source>
        <dbReference type="RefSeq" id="XP_018333768.1"/>
    </source>
</evidence>
<reference evidence="4" key="1">
    <citation type="submission" date="2025-08" db="UniProtKB">
        <authorList>
            <consortium name="RefSeq"/>
        </authorList>
    </citation>
    <scope>IDENTIFICATION</scope>
    <source>
        <tissue evidence="4">Entire body</tissue>
    </source>
</reference>
<dbReference type="PANTHER" id="PTHR21879:SF3">
    <property type="entry name" value="FI03378P"/>
    <property type="match status" value="1"/>
</dbReference>
<evidence type="ECO:0000256" key="1">
    <source>
        <dbReference type="SAM" id="Phobius"/>
    </source>
</evidence>
<keyword evidence="2" id="KW-0732">Signal</keyword>